<evidence type="ECO:0000256" key="1">
    <source>
        <dbReference type="ARBA" id="ARBA00002901"/>
    </source>
</evidence>
<feature type="compositionally biased region" description="Low complexity" evidence="8">
    <location>
        <begin position="181"/>
        <end position="197"/>
    </location>
</feature>
<dbReference type="CDD" id="cd00887">
    <property type="entry name" value="MoeA"/>
    <property type="match status" value="1"/>
</dbReference>
<dbReference type="GO" id="GO:0061599">
    <property type="term" value="F:molybdopterin molybdotransferase activity"/>
    <property type="evidence" value="ECO:0007669"/>
    <property type="project" value="UniProtKB-UniRule"/>
</dbReference>
<dbReference type="EMBL" id="NBXB01000015">
    <property type="protein sequence ID" value="RFA16034.1"/>
    <property type="molecule type" value="Genomic_DNA"/>
</dbReference>
<evidence type="ECO:0000256" key="3">
    <source>
        <dbReference type="ARBA" id="ARBA00010763"/>
    </source>
</evidence>
<dbReference type="InterPro" id="IPR005111">
    <property type="entry name" value="MoeA_C_domain_IV"/>
</dbReference>
<dbReference type="PANTHER" id="PTHR10192">
    <property type="entry name" value="MOLYBDOPTERIN BIOSYNTHESIS PROTEIN"/>
    <property type="match status" value="1"/>
</dbReference>
<keyword evidence="7" id="KW-0479">Metal-binding</keyword>
<comment type="caution">
    <text evidence="10">The sequence shown here is derived from an EMBL/GenBank/DDBJ whole genome shotgun (WGS) entry which is preliminary data.</text>
</comment>
<dbReference type="InterPro" id="IPR036135">
    <property type="entry name" value="MoeA_linker/N_sf"/>
</dbReference>
<accession>A0A3E0W0Y6</accession>
<dbReference type="SUPFAM" id="SSF53218">
    <property type="entry name" value="Molybdenum cofactor biosynthesis proteins"/>
    <property type="match status" value="1"/>
</dbReference>
<dbReference type="GO" id="GO:0006777">
    <property type="term" value="P:Mo-molybdopterin cofactor biosynthetic process"/>
    <property type="evidence" value="ECO:0007669"/>
    <property type="project" value="UniProtKB-UniRule"/>
</dbReference>
<dbReference type="Gene3D" id="3.40.980.10">
    <property type="entry name" value="MoaB/Mog-like domain"/>
    <property type="match status" value="1"/>
</dbReference>
<evidence type="ECO:0000256" key="8">
    <source>
        <dbReference type="SAM" id="MobiDB-lite"/>
    </source>
</evidence>
<dbReference type="SMART" id="SM00852">
    <property type="entry name" value="MoCF_biosynth"/>
    <property type="match status" value="1"/>
</dbReference>
<dbReference type="AlphaFoldDB" id="A0A3E0W0Y6"/>
<dbReference type="Pfam" id="PF03454">
    <property type="entry name" value="MoeA_C"/>
    <property type="match status" value="1"/>
</dbReference>
<dbReference type="Gene3D" id="2.40.340.10">
    <property type="entry name" value="MoeA, C-terminal, domain IV"/>
    <property type="match status" value="1"/>
</dbReference>
<gene>
    <name evidence="10" type="ORF">B7R22_04665</name>
</gene>
<dbReference type="EC" id="2.10.1.1" evidence="7"/>
<dbReference type="Pfam" id="PF00994">
    <property type="entry name" value="MoCF_biosynth"/>
    <property type="match status" value="1"/>
</dbReference>
<dbReference type="SUPFAM" id="SSF63867">
    <property type="entry name" value="MoeA C-terminal domain-like"/>
    <property type="match status" value="1"/>
</dbReference>
<dbReference type="SUPFAM" id="SSF63882">
    <property type="entry name" value="MoeA N-terminal region -like"/>
    <property type="match status" value="2"/>
</dbReference>
<dbReference type="Gene3D" id="2.170.190.11">
    <property type="entry name" value="Molybdopterin biosynthesis moea protein, domain 3"/>
    <property type="match status" value="2"/>
</dbReference>
<keyword evidence="5 7" id="KW-0501">Molybdenum cofactor biosynthesis</keyword>
<keyword evidence="7" id="KW-0808">Transferase</keyword>
<dbReference type="UniPathway" id="UPA00344"/>
<evidence type="ECO:0000256" key="4">
    <source>
        <dbReference type="ARBA" id="ARBA00022505"/>
    </source>
</evidence>
<keyword evidence="7" id="KW-0460">Magnesium</keyword>
<dbReference type="GO" id="GO:0046872">
    <property type="term" value="F:metal ion binding"/>
    <property type="evidence" value="ECO:0007669"/>
    <property type="project" value="UniProtKB-UniRule"/>
</dbReference>
<dbReference type="GO" id="GO:0005829">
    <property type="term" value="C:cytosol"/>
    <property type="evidence" value="ECO:0007669"/>
    <property type="project" value="TreeGrafter"/>
</dbReference>
<dbReference type="Gene3D" id="3.90.105.10">
    <property type="entry name" value="Molybdopterin biosynthesis moea protein, domain 2"/>
    <property type="match status" value="2"/>
</dbReference>
<evidence type="ECO:0000256" key="7">
    <source>
        <dbReference type="RuleBase" id="RU365090"/>
    </source>
</evidence>
<name>A0A3E0W0Y6_9MICO</name>
<comment type="cofactor">
    <cofactor evidence="7">
        <name>Mg(2+)</name>
        <dbReference type="ChEBI" id="CHEBI:18420"/>
    </cofactor>
</comment>
<dbReference type="InterPro" id="IPR036425">
    <property type="entry name" value="MoaB/Mog-like_dom_sf"/>
</dbReference>
<dbReference type="Pfam" id="PF03453">
    <property type="entry name" value="MoeA_N"/>
    <property type="match status" value="2"/>
</dbReference>
<dbReference type="InterPro" id="IPR005110">
    <property type="entry name" value="MoeA_linker/N"/>
</dbReference>
<comment type="pathway">
    <text evidence="2 7">Cofactor biosynthesis; molybdopterin biosynthesis.</text>
</comment>
<evidence type="ECO:0000313" key="10">
    <source>
        <dbReference type="EMBL" id="RFA16034.1"/>
    </source>
</evidence>
<comment type="catalytic activity">
    <reaction evidence="6">
        <text>adenylyl-molybdopterin + molybdate = Mo-molybdopterin + AMP + H(+)</text>
        <dbReference type="Rhea" id="RHEA:35047"/>
        <dbReference type="ChEBI" id="CHEBI:15378"/>
        <dbReference type="ChEBI" id="CHEBI:36264"/>
        <dbReference type="ChEBI" id="CHEBI:62727"/>
        <dbReference type="ChEBI" id="CHEBI:71302"/>
        <dbReference type="ChEBI" id="CHEBI:456215"/>
        <dbReference type="EC" id="2.10.1.1"/>
    </reaction>
</comment>
<protein>
    <recommendedName>
        <fullName evidence="7">Molybdopterin molybdenumtransferase</fullName>
        <ecNumber evidence="7">2.10.1.1</ecNumber>
    </recommendedName>
</protein>
<comment type="function">
    <text evidence="1 7">Catalyzes the insertion of molybdate into adenylated molybdopterin with the concomitant release of AMP.</text>
</comment>
<reference evidence="10 11" key="1">
    <citation type="submission" date="2017-04" db="EMBL/GenBank/DDBJ databases">
        <title>Comparative genome analysis of Subtercola boreus.</title>
        <authorList>
            <person name="Cho Y.-J."/>
            <person name="Cho A."/>
            <person name="Kim O.-S."/>
            <person name="Lee J.-I."/>
        </authorList>
    </citation>
    <scope>NUCLEOTIDE SEQUENCE [LARGE SCALE GENOMIC DNA]</scope>
    <source>
        <strain evidence="10 11">P27479</strain>
    </source>
</reference>
<organism evidence="10 11">
    <name type="scientific">Subtercola boreus</name>
    <dbReference type="NCBI Taxonomy" id="120213"/>
    <lineage>
        <taxon>Bacteria</taxon>
        <taxon>Bacillati</taxon>
        <taxon>Actinomycetota</taxon>
        <taxon>Actinomycetes</taxon>
        <taxon>Micrococcales</taxon>
        <taxon>Microbacteriaceae</taxon>
        <taxon>Subtercola</taxon>
    </lineage>
</organism>
<evidence type="ECO:0000256" key="6">
    <source>
        <dbReference type="ARBA" id="ARBA00047317"/>
    </source>
</evidence>
<evidence type="ECO:0000256" key="2">
    <source>
        <dbReference type="ARBA" id="ARBA00005046"/>
    </source>
</evidence>
<proteinExistence type="inferred from homology"/>
<dbReference type="InterPro" id="IPR036688">
    <property type="entry name" value="MoeA_C_domain_IV_sf"/>
</dbReference>
<dbReference type="PANTHER" id="PTHR10192:SF5">
    <property type="entry name" value="GEPHYRIN"/>
    <property type="match status" value="1"/>
</dbReference>
<dbReference type="Proteomes" id="UP000256541">
    <property type="component" value="Unassembled WGS sequence"/>
</dbReference>
<comment type="similarity">
    <text evidence="3 7">Belongs to the MoeA family.</text>
</comment>
<evidence type="ECO:0000256" key="5">
    <source>
        <dbReference type="ARBA" id="ARBA00023150"/>
    </source>
</evidence>
<keyword evidence="4 7" id="KW-0500">Molybdenum</keyword>
<evidence type="ECO:0000313" key="11">
    <source>
        <dbReference type="Proteomes" id="UP000256541"/>
    </source>
</evidence>
<feature type="region of interest" description="Disordered" evidence="8">
    <location>
        <begin position="165"/>
        <end position="200"/>
    </location>
</feature>
<dbReference type="InterPro" id="IPR038987">
    <property type="entry name" value="MoeA-like"/>
</dbReference>
<dbReference type="InterPro" id="IPR001453">
    <property type="entry name" value="MoaB/Mog_dom"/>
</dbReference>
<feature type="domain" description="MoaB/Mog" evidence="9">
    <location>
        <begin position="266"/>
        <end position="412"/>
    </location>
</feature>
<sequence>MRQDGTVKRRPLEEHRAAVELLLAPLAENRASEALVVSPSRMAARPGDYRGRVLAVDVVSPTDLPSFDNSQMDGYAVSWFDLVTASPEHPVSVRVARQIAAGDGGLPLVSGTAAPIMTGAPVPLGADAIVPIESAVPPVFPDAEALRLAFEPDLILGAELSGDEVPPAGFSETGGAGGAAGSSRSAVPSDAAGAASPPAAPDTFAGPTVAFTSPVTPGAFIRRTGSDVAAGDVLLPAGSTLGPAQFGVIAGTGLTEVAVVKRLRVLLVSTGHEIREAGSTLGVGQIYDSNSVALSIALIDAGCEVTAVACRSDDAPVLLGILNQHGPTADLIITVGGVSAGAREVVRDALAPLGVQFGSIAMQPGGPQGLGLAVIPSSAPSTPLSRPTLCLPGNPVSALVSFEMFVRPILRRTAQLEPAERIREVAMLADAVDSPAATYQVRRGFVADDGTVALVGGPSSHLLHSYATSNALVHLPADVEHLDAGDPVMIWRIDD</sequence>
<evidence type="ECO:0000259" key="9">
    <source>
        <dbReference type="SMART" id="SM00852"/>
    </source>
</evidence>